<feature type="compositionally biased region" description="Polar residues" evidence="1">
    <location>
        <begin position="553"/>
        <end position="562"/>
    </location>
</feature>
<keyword evidence="3" id="KW-1185">Reference proteome</keyword>
<proteinExistence type="predicted"/>
<name>A0A9P6R3F0_9FUNG</name>
<dbReference type="OrthoDB" id="2440340at2759"/>
<evidence type="ECO:0000256" key="1">
    <source>
        <dbReference type="SAM" id="MobiDB-lite"/>
    </source>
</evidence>
<organism evidence="2 3">
    <name type="scientific">Linnemannia gamsii</name>
    <dbReference type="NCBI Taxonomy" id="64522"/>
    <lineage>
        <taxon>Eukaryota</taxon>
        <taxon>Fungi</taxon>
        <taxon>Fungi incertae sedis</taxon>
        <taxon>Mucoromycota</taxon>
        <taxon>Mortierellomycotina</taxon>
        <taxon>Mortierellomycetes</taxon>
        <taxon>Mortierellales</taxon>
        <taxon>Mortierellaceae</taxon>
        <taxon>Linnemannia</taxon>
    </lineage>
</organism>
<dbReference type="EMBL" id="JAAAIN010000829">
    <property type="protein sequence ID" value="KAG0310510.1"/>
    <property type="molecule type" value="Genomic_DNA"/>
</dbReference>
<evidence type="ECO:0000313" key="2">
    <source>
        <dbReference type="EMBL" id="KAG0310510.1"/>
    </source>
</evidence>
<evidence type="ECO:0000313" key="3">
    <source>
        <dbReference type="Proteomes" id="UP000823405"/>
    </source>
</evidence>
<accession>A0A9P6R3F0</accession>
<comment type="caution">
    <text evidence="2">The sequence shown here is derived from an EMBL/GenBank/DDBJ whole genome shotgun (WGS) entry which is preliminary data.</text>
</comment>
<protein>
    <submittedName>
        <fullName evidence="2">Uncharacterized protein</fullName>
    </submittedName>
</protein>
<feature type="compositionally biased region" description="Polar residues" evidence="1">
    <location>
        <begin position="369"/>
        <end position="378"/>
    </location>
</feature>
<gene>
    <name evidence="2" type="ORF">BGZ97_012507</name>
</gene>
<feature type="compositionally biased region" description="Low complexity" evidence="1">
    <location>
        <begin position="525"/>
        <end position="538"/>
    </location>
</feature>
<reference evidence="2" key="1">
    <citation type="journal article" date="2020" name="Fungal Divers.">
        <title>Resolving the Mortierellaceae phylogeny through synthesis of multi-gene phylogenetics and phylogenomics.</title>
        <authorList>
            <person name="Vandepol N."/>
            <person name="Liber J."/>
            <person name="Desiro A."/>
            <person name="Na H."/>
            <person name="Kennedy M."/>
            <person name="Barry K."/>
            <person name="Grigoriev I.V."/>
            <person name="Miller A.N."/>
            <person name="O'Donnell K."/>
            <person name="Stajich J.E."/>
            <person name="Bonito G."/>
        </authorList>
    </citation>
    <scope>NUCLEOTIDE SEQUENCE</scope>
    <source>
        <strain evidence="2">NVP60</strain>
    </source>
</reference>
<sequence>MNALQVRYIEITPGQDISAKDWAMLSDASDVNSLESLWTSQVLYSLRSSTSKEDLEAFSRLSRQSKRDRAAIFASAIADINHLRALRPIVSRQEIAVAEEHTGELERIVHRKRKLLENQGKPAKRVIASSSTTSTSVSATSISTSSPTTPASISAVTSSDNSFKSEPTEIETGTGLPVRNKGASKPTVDSPKVLSSSVLSAFEKQVAQKGEVWILKTGTIVDDVIVDYARSSKAESAAHSFIFDTSNPDLMEQFSEEEQEEILAPKRPTPENDSDLVQYLMTFNHSTMSKLRSRLRDNDADQVEENKDHLMTDRRWIYKTVLGMADVFDGSRRRYRQVQTERWLELHLWRLIDEHVFDHPDIQLVRGESTSAASTFRKNGTGRGGSERKKMGRRIDGLYLSCHQDIELGGIELGMDEQDAVGTKYQYDGLKLQKLLKDQLDYALLHSTATKSDFETLGLQLSGRTMQVLTMDWVGGKFYRFRRDDPEKLPLDVSNISDLLVVMSTIMRFHARIQENAARPSSVTSEELSSRLLGSSSSTPKKNRHRPLPTAVSPASSQQTRP</sequence>
<dbReference type="AlphaFoldDB" id="A0A9P6R3F0"/>
<feature type="region of interest" description="Disordered" evidence="1">
    <location>
        <begin position="517"/>
        <end position="562"/>
    </location>
</feature>
<feature type="region of interest" description="Disordered" evidence="1">
    <location>
        <begin position="369"/>
        <end position="390"/>
    </location>
</feature>
<feature type="region of interest" description="Disordered" evidence="1">
    <location>
        <begin position="136"/>
        <end position="190"/>
    </location>
</feature>
<feature type="compositionally biased region" description="Low complexity" evidence="1">
    <location>
        <begin position="136"/>
        <end position="159"/>
    </location>
</feature>
<dbReference type="Proteomes" id="UP000823405">
    <property type="component" value="Unassembled WGS sequence"/>
</dbReference>